<dbReference type="Pfam" id="PF09250">
    <property type="entry name" value="Prim-Pol"/>
    <property type="match status" value="1"/>
</dbReference>
<organism evidence="1 2">
    <name type="scientific">Streptacidiphilus alkalitolerans</name>
    <dbReference type="NCBI Taxonomy" id="3342712"/>
    <lineage>
        <taxon>Bacteria</taxon>
        <taxon>Bacillati</taxon>
        <taxon>Actinomycetota</taxon>
        <taxon>Actinomycetes</taxon>
        <taxon>Kitasatosporales</taxon>
        <taxon>Streptomycetaceae</taxon>
        <taxon>Streptacidiphilus</taxon>
    </lineage>
</organism>
<name>A0ABV6V7I1_9ACTN</name>
<gene>
    <name evidence="1" type="ORF">ACEZDG_09935</name>
</gene>
<proteinExistence type="predicted"/>
<keyword evidence="2" id="KW-1185">Reference proteome</keyword>
<dbReference type="InterPro" id="IPR015330">
    <property type="entry name" value="DNA_primase/pol_bifunc_N"/>
</dbReference>
<sequence>MPVRIRRTRSSVRRSSFPTPPASTPPNSEGVDMWTHQSIEYVTVSGEAWLASASEYPRSMRALWESRPWAPTVLPCGRTFDVVNLPGLFGRRVLDELWESGPGCGPVATHRGRILVFCQVGTAQRLRTLLVWEEWARGVPPVLCHGGGDAITVPPIQRRVDAPEGPNRWIVAPDSREPWLPGASVLLWACVRAARGAAAGTPTTSGPTPAPITLPAPSRSTVPESAVYPLQLVDTRTPPA</sequence>
<reference evidence="1 2" key="1">
    <citation type="submission" date="2024-09" db="EMBL/GenBank/DDBJ databases">
        <authorList>
            <person name="Lee S.D."/>
        </authorList>
    </citation>
    <scope>NUCLEOTIDE SEQUENCE [LARGE SCALE GENOMIC DNA]</scope>
    <source>
        <strain evidence="1 2">N1-1</strain>
    </source>
</reference>
<dbReference type="EMBL" id="JBHEZX010000004">
    <property type="protein sequence ID" value="MFC1409603.1"/>
    <property type="molecule type" value="Genomic_DNA"/>
</dbReference>
<dbReference type="Proteomes" id="UP001592582">
    <property type="component" value="Unassembled WGS sequence"/>
</dbReference>
<evidence type="ECO:0000313" key="2">
    <source>
        <dbReference type="Proteomes" id="UP001592582"/>
    </source>
</evidence>
<protein>
    <submittedName>
        <fullName evidence="1">Bifunctional DNA primase/polymerase</fullName>
    </submittedName>
</protein>
<evidence type="ECO:0000313" key="1">
    <source>
        <dbReference type="EMBL" id="MFC1409603.1"/>
    </source>
</evidence>
<accession>A0ABV6V7I1</accession>
<comment type="caution">
    <text evidence="1">The sequence shown here is derived from an EMBL/GenBank/DDBJ whole genome shotgun (WGS) entry which is preliminary data.</text>
</comment>